<dbReference type="GO" id="GO:0006508">
    <property type="term" value="P:proteolysis"/>
    <property type="evidence" value="ECO:0007669"/>
    <property type="project" value="InterPro"/>
</dbReference>
<dbReference type="InterPro" id="IPR001478">
    <property type="entry name" value="PDZ"/>
</dbReference>
<dbReference type="InterPro" id="IPR005151">
    <property type="entry name" value="Tail-specific_protease"/>
</dbReference>
<dbReference type="SUPFAM" id="SSF52096">
    <property type="entry name" value="ClpP/crotonase"/>
    <property type="match status" value="1"/>
</dbReference>
<dbReference type="PANTHER" id="PTHR32060:SF22">
    <property type="entry name" value="CARBOXYL-TERMINAL-PROCESSING PEPTIDASE 3, CHLOROPLASTIC"/>
    <property type="match status" value="1"/>
</dbReference>
<dbReference type="SUPFAM" id="SSF50156">
    <property type="entry name" value="PDZ domain-like"/>
    <property type="match status" value="1"/>
</dbReference>
<dbReference type="GO" id="GO:0008236">
    <property type="term" value="F:serine-type peptidase activity"/>
    <property type="evidence" value="ECO:0007669"/>
    <property type="project" value="InterPro"/>
</dbReference>
<sequence length="436" mass="48532">MPWVRNSLWPTFLLLTALIGPYVSASMCHKNLSSCATFITNVPRLKKPSPWSNKNMRLLTIGIWLSLTLASFSQAQDRSQNNSLTITELAVENNYEAVNNDEAEILAEFAADSLYYYLVQAFNAATATQRISLNHIGVQLEQIDGAYIVSSVLDGYPAHLAGIQRADKIISVDGLPYHPIDSFNRNAKDKANFTPNTETHNLTLRRGERELSFEILSVYENLYDSFRSASLNSVMEFGVGNKVIGYVHFWGLSRSSNDIIYFEEVLAELANTDGIIVDIRDSFGHIGTEHFDQIFPSQRSYYQLSDISNPSALENLSTYNPSTISRHRYYGQPLAVLQNRNTQAGMELFSYQLSKLQRVESIGETTAGRLGKFSQVGPGDAASNILYTGNTELRADETAIESIGIAPDHFIDYSLTTPVSEDPQYAAAVQVLMSIM</sequence>
<comment type="caution">
    <text evidence="2">The sequence shown here is derived from an EMBL/GenBank/DDBJ whole genome shotgun (WGS) entry which is preliminary data.</text>
</comment>
<dbReference type="InterPro" id="IPR029045">
    <property type="entry name" value="ClpP/crotonase-like_dom_sf"/>
</dbReference>
<dbReference type="Pfam" id="PF03572">
    <property type="entry name" value="Peptidase_S41"/>
    <property type="match status" value="1"/>
</dbReference>
<feature type="domain" description="Tail specific protease" evidence="1">
    <location>
        <begin position="197"/>
        <end position="412"/>
    </location>
</feature>
<dbReference type="AlphaFoldDB" id="A0A2A4MQB5"/>
<dbReference type="EMBL" id="NVQR01000052">
    <property type="protein sequence ID" value="PCH61904.1"/>
    <property type="molecule type" value="Genomic_DNA"/>
</dbReference>
<evidence type="ECO:0000259" key="1">
    <source>
        <dbReference type="SMART" id="SM00245"/>
    </source>
</evidence>
<evidence type="ECO:0000313" key="3">
    <source>
        <dbReference type="Proteomes" id="UP000218172"/>
    </source>
</evidence>
<dbReference type="Pfam" id="PF13180">
    <property type="entry name" value="PDZ_2"/>
    <property type="match status" value="1"/>
</dbReference>
<dbReference type="InterPro" id="IPR036034">
    <property type="entry name" value="PDZ_sf"/>
</dbReference>
<protein>
    <recommendedName>
        <fullName evidence="1">Tail specific protease domain-containing protein</fullName>
    </recommendedName>
</protein>
<dbReference type="GO" id="GO:0004175">
    <property type="term" value="F:endopeptidase activity"/>
    <property type="evidence" value="ECO:0007669"/>
    <property type="project" value="TreeGrafter"/>
</dbReference>
<dbReference type="PANTHER" id="PTHR32060">
    <property type="entry name" value="TAIL-SPECIFIC PROTEASE"/>
    <property type="match status" value="1"/>
</dbReference>
<name>A0A2A4MQB5_9GAMM</name>
<proteinExistence type="predicted"/>
<dbReference type="SMART" id="SM00245">
    <property type="entry name" value="TSPc"/>
    <property type="match status" value="1"/>
</dbReference>
<gene>
    <name evidence="2" type="ORF">COC19_03815</name>
</gene>
<dbReference type="Gene3D" id="2.30.42.10">
    <property type="match status" value="1"/>
</dbReference>
<dbReference type="Proteomes" id="UP000218172">
    <property type="component" value="Unassembled WGS sequence"/>
</dbReference>
<accession>A0A2A4MQB5</accession>
<dbReference type="Gene3D" id="3.90.226.10">
    <property type="entry name" value="2-enoyl-CoA Hydratase, Chain A, domain 1"/>
    <property type="match status" value="1"/>
</dbReference>
<evidence type="ECO:0000313" key="2">
    <source>
        <dbReference type="EMBL" id="PCH61904.1"/>
    </source>
</evidence>
<reference evidence="3" key="1">
    <citation type="submission" date="2017-08" db="EMBL/GenBank/DDBJ databases">
        <title>A dynamic microbial community with high functional redundancy inhabits the cold, oxic subseafloor aquifer.</title>
        <authorList>
            <person name="Tully B.J."/>
            <person name="Wheat C.G."/>
            <person name="Glazer B.T."/>
            <person name="Huber J.A."/>
        </authorList>
    </citation>
    <scope>NUCLEOTIDE SEQUENCE [LARGE SCALE GENOMIC DNA]</scope>
</reference>
<organism evidence="2 3">
    <name type="scientific">SAR86 cluster bacterium</name>
    <dbReference type="NCBI Taxonomy" id="2030880"/>
    <lineage>
        <taxon>Bacteria</taxon>
        <taxon>Pseudomonadati</taxon>
        <taxon>Pseudomonadota</taxon>
        <taxon>Gammaproteobacteria</taxon>
        <taxon>SAR86 cluster</taxon>
    </lineage>
</organism>